<dbReference type="RefSeq" id="WP_347438834.1">
    <property type="nucleotide sequence ID" value="NZ_CP089291.1"/>
</dbReference>
<evidence type="ECO:0000313" key="11">
    <source>
        <dbReference type="EMBL" id="UOF92148.1"/>
    </source>
</evidence>
<evidence type="ECO:0000256" key="3">
    <source>
        <dbReference type="ARBA" id="ARBA00022449"/>
    </source>
</evidence>
<keyword evidence="2" id="KW-0813">Transport</keyword>
<comment type="subcellular location">
    <subcellularLocation>
        <location evidence="1">Cell membrane</location>
        <topology evidence="1">Multi-pass membrane protein</topology>
    </subcellularLocation>
</comment>
<protein>
    <submittedName>
        <fullName evidence="11">Sodium:proton antiporter</fullName>
    </submittedName>
</protein>
<keyword evidence="12" id="KW-1185">Reference proteome</keyword>
<feature type="transmembrane region" description="Helical" evidence="9">
    <location>
        <begin position="202"/>
        <end position="221"/>
    </location>
</feature>
<gene>
    <name evidence="11" type="ORF">LSG31_08110</name>
</gene>
<evidence type="ECO:0000256" key="6">
    <source>
        <dbReference type="ARBA" id="ARBA00022989"/>
    </source>
</evidence>
<evidence type="ECO:0000256" key="8">
    <source>
        <dbReference type="ARBA" id="ARBA00023136"/>
    </source>
</evidence>
<keyword evidence="5 9" id="KW-0812">Transmembrane</keyword>
<evidence type="ECO:0000256" key="5">
    <source>
        <dbReference type="ARBA" id="ARBA00022692"/>
    </source>
</evidence>
<keyword evidence="7" id="KW-0406">Ion transport</keyword>
<dbReference type="Pfam" id="PF00999">
    <property type="entry name" value="Na_H_Exchanger"/>
    <property type="match status" value="1"/>
</dbReference>
<feature type="transmembrane region" description="Helical" evidence="9">
    <location>
        <begin position="228"/>
        <end position="248"/>
    </location>
</feature>
<keyword evidence="3" id="KW-0050">Antiport</keyword>
<accession>A0ABY4CSE1</accession>
<sequence>MESSALEVVNHTLFLFFIVFLCGTIGGKIAEQLKLPDVVIYLLIGIVVGPEAVSWVDVPTSSILNQFILTFGSAFILFHGGTVTHFHVLKKVWRTIALLATIGVLITALVVAGSTTWLFSIPFTSALLLGAMIASTDPAALVPIFKKFPVKPQVAQTVISESAFNDATGSILTIVLLGILTASKGGGASFGFGSTLLQFLQLAGGGIAVGVVFGFAGAILISEQKRGLLTDFAPMVSVLLVLGAYLGAEWIHASGFMSVFSAGLMIGNPATLKLTILPSVNRGMHYFIDIISLKLRMMIFILLGAQIDFSLLGQYFWKALLVVIVFICIGRPLAVLSSLLPDRKAGWKWNEIVFMFWTRETGVIPAALVGMVSGMGLPDAGIYTSVALVAILSTLLVQAGTTPFVAKQLGLLSKVQKDPQVAE</sequence>
<name>A0ABY4CSE1_9BACL</name>
<feature type="transmembrane region" description="Helical" evidence="9">
    <location>
        <begin position="117"/>
        <end position="142"/>
    </location>
</feature>
<feature type="transmembrane region" description="Helical" evidence="9">
    <location>
        <begin position="319"/>
        <end position="340"/>
    </location>
</feature>
<keyword evidence="4" id="KW-1003">Cell membrane</keyword>
<feature type="transmembrane region" description="Helical" evidence="9">
    <location>
        <begin position="254"/>
        <end position="274"/>
    </location>
</feature>
<evidence type="ECO:0000256" key="7">
    <source>
        <dbReference type="ARBA" id="ARBA00023065"/>
    </source>
</evidence>
<feature type="transmembrane region" description="Helical" evidence="9">
    <location>
        <begin position="12"/>
        <end position="31"/>
    </location>
</feature>
<feature type="transmembrane region" description="Helical" evidence="9">
    <location>
        <begin position="92"/>
        <end position="111"/>
    </location>
</feature>
<keyword evidence="8 9" id="KW-0472">Membrane</keyword>
<feature type="transmembrane region" description="Helical" evidence="9">
    <location>
        <begin position="382"/>
        <end position="406"/>
    </location>
</feature>
<organism evidence="11 12">
    <name type="scientific">Fodinisporobacter ferrooxydans</name>
    <dbReference type="NCBI Taxonomy" id="2901836"/>
    <lineage>
        <taxon>Bacteria</taxon>
        <taxon>Bacillati</taxon>
        <taxon>Bacillota</taxon>
        <taxon>Bacilli</taxon>
        <taxon>Bacillales</taxon>
        <taxon>Alicyclobacillaceae</taxon>
        <taxon>Fodinisporobacter</taxon>
    </lineage>
</organism>
<dbReference type="PANTHER" id="PTHR32507:SF0">
    <property type="entry name" value="NA(+)_H(+) ANTIPORTER 2-RELATED"/>
    <property type="match status" value="1"/>
</dbReference>
<evidence type="ECO:0000259" key="10">
    <source>
        <dbReference type="Pfam" id="PF00999"/>
    </source>
</evidence>
<feature type="domain" description="Cation/H+ exchanger transmembrane" evidence="10">
    <location>
        <begin position="18"/>
        <end position="407"/>
    </location>
</feature>
<proteinExistence type="predicted"/>
<dbReference type="Gene3D" id="1.20.1530.20">
    <property type="match status" value="1"/>
</dbReference>
<evidence type="ECO:0000256" key="9">
    <source>
        <dbReference type="SAM" id="Phobius"/>
    </source>
</evidence>
<feature type="transmembrane region" description="Helical" evidence="9">
    <location>
        <begin position="38"/>
        <end position="56"/>
    </location>
</feature>
<dbReference type="EMBL" id="CP089291">
    <property type="protein sequence ID" value="UOF92148.1"/>
    <property type="molecule type" value="Genomic_DNA"/>
</dbReference>
<evidence type="ECO:0000313" key="12">
    <source>
        <dbReference type="Proteomes" id="UP000830167"/>
    </source>
</evidence>
<dbReference type="InterPro" id="IPR038770">
    <property type="entry name" value="Na+/solute_symporter_sf"/>
</dbReference>
<evidence type="ECO:0000256" key="4">
    <source>
        <dbReference type="ARBA" id="ARBA00022475"/>
    </source>
</evidence>
<dbReference type="Proteomes" id="UP000830167">
    <property type="component" value="Chromosome"/>
</dbReference>
<feature type="transmembrane region" description="Helical" evidence="9">
    <location>
        <begin position="163"/>
        <end position="182"/>
    </location>
</feature>
<reference evidence="11" key="1">
    <citation type="submission" date="2021-12" db="EMBL/GenBank/DDBJ databases">
        <title>Alicyclobacillaceae gen. nov., sp. nov., isolated from chalcocite enrichment system.</title>
        <authorList>
            <person name="Jiang Z."/>
        </authorList>
    </citation>
    <scope>NUCLEOTIDE SEQUENCE</scope>
    <source>
        <strain evidence="11">MYW30-H2</strain>
    </source>
</reference>
<evidence type="ECO:0000256" key="1">
    <source>
        <dbReference type="ARBA" id="ARBA00004651"/>
    </source>
</evidence>
<keyword evidence="6 9" id="KW-1133">Transmembrane helix</keyword>
<feature type="transmembrane region" description="Helical" evidence="9">
    <location>
        <begin position="286"/>
        <end position="307"/>
    </location>
</feature>
<feature type="transmembrane region" description="Helical" evidence="9">
    <location>
        <begin position="352"/>
        <end position="376"/>
    </location>
</feature>
<dbReference type="InterPro" id="IPR006153">
    <property type="entry name" value="Cation/H_exchanger_TM"/>
</dbReference>
<dbReference type="PANTHER" id="PTHR32507">
    <property type="entry name" value="NA(+)/H(+) ANTIPORTER 1"/>
    <property type="match status" value="1"/>
</dbReference>
<feature type="transmembrane region" description="Helical" evidence="9">
    <location>
        <begin position="62"/>
        <end position="80"/>
    </location>
</feature>
<evidence type="ECO:0000256" key="2">
    <source>
        <dbReference type="ARBA" id="ARBA00022448"/>
    </source>
</evidence>